<dbReference type="InterPro" id="IPR051536">
    <property type="entry name" value="UDG_Type-4/5"/>
</dbReference>
<keyword evidence="6" id="KW-0411">Iron-sulfur</keyword>
<sequence>MVPVNEIAEPKTDCALCERLVAFRHENAAAHPDWFNGAVPSFGPDTARLLIVGLAPGLKGANRTGRPFWGDFAGDLLYPTLLKTGLAQGEHDVLRPEALNLVDCMITNAVRCVPPQNKPTGSEIKCCRQFLEGRKAALPNLRALLAIGRVAHDSILTSFAVKKRDYPFAHGARHELPGGLLLFDTFHCSRLNTNTGRLTPEMFEQVVADAAASLRD</sequence>
<dbReference type="HOGENOM" id="CLU_083279_0_0_5"/>
<reference evidence="11 12" key="1">
    <citation type="submission" date="2014-09" db="EMBL/GenBank/DDBJ databases">
        <title>Genome sequencing of Methyloceanibacter caenitepidi Gela4.</title>
        <authorList>
            <person name="Takeuchi M."/>
            <person name="Susumu S."/>
            <person name="Kamagata Y."/>
            <person name="Oshima K."/>
            <person name="Hattori M."/>
            <person name="Iwasaki W."/>
        </authorList>
    </citation>
    <scope>NUCLEOTIDE SEQUENCE [LARGE SCALE GENOMIC DNA]</scope>
    <source>
        <strain evidence="11 12">Gela4</strain>
    </source>
</reference>
<dbReference type="GO" id="GO:0004844">
    <property type="term" value="F:uracil DNA N-glycosylase activity"/>
    <property type="evidence" value="ECO:0007669"/>
    <property type="project" value="InterPro"/>
</dbReference>
<dbReference type="InterPro" id="IPR036895">
    <property type="entry name" value="Uracil-DNA_glycosylase-like_sf"/>
</dbReference>
<dbReference type="STRING" id="1384459.GL4_1944"/>
<gene>
    <name evidence="11" type="ORF">GL4_1944</name>
</gene>
<dbReference type="GO" id="GO:0006284">
    <property type="term" value="P:base-excision repair"/>
    <property type="evidence" value="ECO:0007669"/>
    <property type="project" value="InterPro"/>
</dbReference>
<dbReference type="RefSeq" id="WP_045366915.1">
    <property type="nucleotide sequence ID" value="NZ_AP014648.1"/>
</dbReference>
<dbReference type="AlphaFoldDB" id="A0A0A8K5Z4"/>
<keyword evidence="1" id="KW-0004">4Fe-4S</keyword>
<keyword evidence="7" id="KW-0234">DNA repair</keyword>
<dbReference type="SUPFAM" id="SSF52141">
    <property type="entry name" value="Uracil-DNA glycosylase-like"/>
    <property type="match status" value="1"/>
</dbReference>
<dbReference type="GO" id="GO:0033958">
    <property type="term" value="F:DNA-deoxyinosine glycosylase activity"/>
    <property type="evidence" value="ECO:0007669"/>
    <property type="project" value="InterPro"/>
</dbReference>
<organism evidence="11 12">
    <name type="scientific">Methyloceanibacter caenitepidi</name>
    <dbReference type="NCBI Taxonomy" id="1384459"/>
    <lineage>
        <taxon>Bacteria</taxon>
        <taxon>Pseudomonadati</taxon>
        <taxon>Pseudomonadota</taxon>
        <taxon>Alphaproteobacteria</taxon>
        <taxon>Hyphomicrobiales</taxon>
        <taxon>Hyphomicrobiaceae</taxon>
        <taxon>Methyloceanibacter</taxon>
    </lineage>
</organism>
<dbReference type="KEGG" id="mcg:GL4_1944"/>
<dbReference type="OrthoDB" id="9787663at2"/>
<evidence type="ECO:0000256" key="9">
    <source>
        <dbReference type="ARBA" id="ARBA00023887"/>
    </source>
</evidence>
<evidence type="ECO:0000256" key="3">
    <source>
        <dbReference type="ARBA" id="ARBA00022763"/>
    </source>
</evidence>
<dbReference type="Gene3D" id="3.40.470.10">
    <property type="entry name" value="Uracil-DNA glycosylase-like domain"/>
    <property type="match status" value="1"/>
</dbReference>
<dbReference type="SMART" id="SM00987">
    <property type="entry name" value="UreE_C"/>
    <property type="match status" value="1"/>
</dbReference>
<dbReference type="Proteomes" id="UP000031643">
    <property type="component" value="Chromosome"/>
</dbReference>
<feature type="domain" description="Uracil-DNA glycosylase-like" evidence="10">
    <location>
        <begin position="40"/>
        <end position="207"/>
    </location>
</feature>
<evidence type="ECO:0000313" key="11">
    <source>
        <dbReference type="EMBL" id="BAQ17394.1"/>
    </source>
</evidence>
<keyword evidence="5" id="KW-0408">Iron</keyword>
<evidence type="ECO:0000256" key="5">
    <source>
        <dbReference type="ARBA" id="ARBA00023004"/>
    </source>
</evidence>
<dbReference type="SMART" id="SM00986">
    <property type="entry name" value="UDG"/>
    <property type="match status" value="1"/>
</dbReference>
<protein>
    <recommendedName>
        <fullName evidence="9">Type-5 uracil-DNA glycosylase</fullName>
    </recommendedName>
</protein>
<dbReference type="PANTHER" id="PTHR33693">
    <property type="entry name" value="TYPE-5 URACIL-DNA GLYCOSYLASE"/>
    <property type="match status" value="1"/>
</dbReference>
<evidence type="ECO:0000256" key="8">
    <source>
        <dbReference type="ARBA" id="ARBA00023779"/>
    </source>
</evidence>
<comment type="similarity">
    <text evidence="8">Belongs to the uracil-DNA glycosylase (UDG) superfamily. Type 5 (UDGb) family.</text>
</comment>
<keyword evidence="12" id="KW-1185">Reference proteome</keyword>
<keyword evidence="3" id="KW-0227">DNA damage</keyword>
<dbReference type="GO" id="GO:0046872">
    <property type="term" value="F:metal ion binding"/>
    <property type="evidence" value="ECO:0007669"/>
    <property type="project" value="UniProtKB-KW"/>
</dbReference>
<dbReference type="InterPro" id="IPR005122">
    <property type="entry name" value="Uracil-DNA_glycosylase-like"/>
</dbReference>
<dbReference type="EMBL" id="AP014648">
    <property type="protein sequence ID" value="BAQ17394.1"/>
    <property type="molecule type" value="Genomic_DNA"/>
</dbReference>
<evidence type="ECO:0000256" key="7">
    <source>
        <dbReference type="ARBA" id="ARBA00023204"/>
    </source>
</evidence>
<dbReference type="GO" id="GO:0051539">
    <property type="term" value="F:4 iron, 4 sulfur cluster binding"/>
    <property type="evidence" value="ECO:0007669"/>
    <property type="project" value="UniProtKB-KW"/>
</dbReference>
<keyword evidence="4" id="KW-0378">Hydrolase</keyword>
<dbReference type="PANTHER" id="PTHR33693:SF3">
    <property type="entry name" value="TYPE-5 URACIL-DNA GLYCOSYLASE"/>
    <property type="match status" value="1"/>
</dbReference>
<proteinExistence type="inferred from homology"/>
<dbReference type="Pfam" id="PF03167">
    <property type="entry name" value="UDG"/>
    <property type="match status" value="1"/>
</dbReference>
<evidence type="ECO:0000256" key="6">
    <source>
        <dbReference type="ARBA" id="ARBA00023014"/>
    </source>
</evidence>
<keyword evidence="2" id="KW-0479">Metal-binding</keyword>
<evidence type="ECO:0000259" key="10">
    <source>
        <dbReference type="SMART" id="SM00986"/>
    </source>
</evidence>
<dbReference type="InterPro" id="IPR044147">
    <property type="entry name" value="UdgB-like"/>
</dbReference>
<evidence type="ECO:0000313" key="12">
    <source>
        <dbReference type="Proteomes" id="UP000031643"/>
    </source>
</evidence>
<name>A0A0A8K5Z4_9HYPH</name>
<evidence type="ECO:0000256" key="1">
    <source>
        <dbReference type="ARBA" id="ARBA00022485"/>
    </source>
</evidence>
<evidence type="ECO:0000256" key="2">
    <source>
        <dbReference type="ARBA" id="ARBA00022723"/>
    </source>
</evidence>
<accession>A0A0A8K5Z4</accession>
<dbReference type="CDD" id="cd10031">
    <property type="entry name" value="UDG-F5_TTUDGB_like"/>
    <property type="match status" value="1"/>
</dbReference>
<evidence type="ECO:0000256" key="4">
    <source>
        <dbReference type="ARBA" id="ARBA00022801"/>
    </source>
</evidence>